<evidence type="ECO:0000256" key="3">
    <source>
        <dbReference type="ARBA" id="ARBA00022845"/>
    </source>
</evidence>
<keyword evidence="3 5" id="KW-0810">Translation regulation</keyword>
<dbReference type="Proteomes" id="UP000075304">
    <property type="component" value="Unassembled WGS sequence"/>
</dbReference>
<evidence type="ECO:0000313" key="7">
    <source>
        <dbReference type="Proteomes" id="UP000075304"/>
    </source>
</evidence>
<organism evidence="6 7">
    <name type="scientific">Heyndrickxia coagulans</name>
    <name type="common">Weizmannia coagulans</name>
    <dbReference type="NCBI Taxonomy" id="1398"/>
    <lineage>
        <taxon>Bacteria</taxon>
        <taxon>Bacillati</taxon>
        <taxon>Bacillota</taxon>
        <taxon>Bacilli</taxon>
        <taxon>Bacillales</taxon>
        <taxon>Bacillaceae</taxon>
        <taxon>Heyndrickxia</taxon>
    </lineage>
</organism>
<dbReference type="Pfam" id="PF02599">
    <property type="entry name" value="CsrA"/>
    <property type="match status" value="1"/>
</dbReference>
<dbReference type="GO" id="GO:0006109">
    <property type="term" value="P:regulation of carbohydrate metabolic process"/>
    <property type="evidence" value="ECO:0007669"/>
    <property type="project" value="InterPro"/>
</dbReference>
<evidence type="ECO:0000313" key="6">
    <source>
        <dbReference type="EMBL" id="KYC70545.1"/>
    </source>
</evidence>
<evidence type="ECO:0000256" key="5">
    <source>
        <dbReference type="HAMAP-Rule" id="MF_00167"/>
    </source>
</evidence>
<dbReference type="FunFam" id="2.60.40.4380:FF:000002">
    <property type="entry name" value="Translational regulator CsrA"/>
    <property type="match status" value="1"/>
</dbReference>
<dbReference type="HAMAP" id="MF_00167">
    <property type="entry name" value="CsrA"/>
    <property type="match status" value="1"/>
</dbReference>
<dbReference type="InterPro" id="IPR003751">
    <property type="entry name" value="CsrA"/>
</dbReference>
<keyword evidence="2 5" id="KW-0678">Repressor</keyword>
<keyword evidence="5" id="KW-1005">Bacterial flagellum biogenesis</keyword>
<accession>A0A150KG79</accession>
<evidence type="ECO:0000256" key="4">
    <source>
        <dbReference type="ARBA" id="ARBA00022884"/>
    </source>
</evidence>
<dbReference type="GO" id="GO:0044781">
    <property type="term" value="P:bacterial-type flagellum organization"/>
    <property type="evidence" value="ECO:0007669"/>
    <property type="project" value="UniProtKB-KW"/>
</dbReference>
<keyword evidence="4 5" id="KW-0694">RNA-binding</keyword>
<dbReference type="PATRIC" id="fig|1398.25.peg.2237"/>
<dbReference type="NCBIfam" id="TIGR00202">
    <property type="entry name" value="csrA"/>
    <property type="match status" value="1"/>
</dbReference>
<dbReference type="GO" id="GO:0005829">
    <property type="term" value="C:cytosol"/>
    <property type="evidence" value="ECO:0007669"/>
    <property type="project" value="TreeGrafter"/>
</dbReference>
<evidence type="ECO:0000256" key="1">
    <source>
        <dbReference type="ARBA" id="ARBA00022490"/>
    </source>
</evidence>
<keyword evidence="1 5" id="KW-0963">Cytoplasm</keyword>
<dbReference type="InterPro" id="IPR036107">
    <property type="entry name" value="CsrA_sf"/>
</dbReference>
<dbReference type="Gene3D" id="2.60.40.4380">
    <property type="entry name" value="Translational regulator CsrA"/>
    <property type="match status" value="1"/>
</dbReference>
<dbReference type="RefSeq" id="WP_061574689.1">
    <property type="nucleotide sequence ID" value="NZ_JAABON010000043.1"/>
</dbReference>
<proteinExistence type="inferred from homology"/>
<comment type="subunit">
    <text evidence="5">Homodimer; the beta-strands of each monomer intercalate to form a hydrophobic core, while the alpha-helices form wings that extend away from the core.</text>
</comment>
<gene>
    <name evidence="5" type="primary">csrA</name>
    <name evidence="6" type="ORF">B4099_0659</name>
</gene>
<dbReference type="GO" id="GO:0048027">
    <property type="term" value="F:mRNA 5'-UTR binding"/>
    <property type="evidence" value="ECO:0007669"/>
    <property type="project" value="UniProtKB-UniRule"/>
</dbReference>
<sequence length="75" mass="8291">MLILSRKKGESIQIGDDIEITIAAIHGDQVKIGINAPKHVEIHRKEVYLEIQRENTVAAQGIQGLLGLLKEHNGK</sequence>
<comment type="caution">
    <text evidence="6">The sequence shown here is derived from an EMBL/GenBank/DDBJ whole genome shotgun (WGS) entry which is preliminary data.</text>
</comment>
<dbReference type="EMBL" id="LQYI01000036">
    <property type="protein sequence ID" value="KYC70545.1"/>
    <property type="molecule type" value="Genomic_DNA"/>
</dbReference>
<comment type="similarity">
    <text evidence="5">Belongs to the CsrA/RsmA family.</text>
</comment>
<comment type="subcellular location">
    <subcellularLocation>
        <location evidence="5">Cytoplasm</location>
    </subcellularLocation>
</comment>
<evidence type="ECO:0000256" key="2">
    <source>
        <dbReference type="ARBA" id="ARBA00022491"/>
    </source>
</evidence>
<dbReference type="PANTHER" id="PTHR34984">
    <property type="entry name" value="CARBON STORAGE REGULATOR"/>
    <property type="match status" value="1"/>
</dbReference>
<dbReference type="GO" id="GO:0006402">
    <property type="term" value="P:mRNA catabolic process"/>
    <property type="evidence" value="ECO:0007669"/>
    <property type="project" value="InterPro"/>
</dbReference>
<protein>
    <recommendedName>
        <fullName evidence="5">Translational regulator CsrA</fullName>
    </recommendedName>
</protein>
<comment type="function">
    <text evidence="5">A translational regulator that binds mRNA to regulate translation initiation and/or mRNA stability. Usually binds in the 5'-UTR at or near the Shine-Dalgarno sequence preventing ribosome-binding, thus repressing translation. Its main target seems to be the major flagellin gene, while its function is anatagonized by FliW.</text>
</comment>
<dbReference type="SUPFAM" id="SSF117130">
    <property type="entry name" value="CsrA-like"/>
    <property type="match status" value="1"/>
</dbReference>
<dbReference type="AlphaFoldDB" id="A0A150KG79"/>
<dbReference type="GO" id="GO:0045947">
    <property type="term" value="P:negative regulation of translational initiation"/>
    <property type="evidence" value="ECO:0007669"/>
    <property type="project" value="UniProtKB-UniRule"/>
</dbReference>
<dbReference type="NCBIfam" id="NF002469">
    <property type="entry name" value="PRK01712.1"/>
    <property type="match status" value="1"/>
</dbReference>
<dbReference type="GO" id="GO:1902208">
    <property type="term" value="P:regulation of bacterial-type flagellum assembly"/>
    <property type="evidence" value="ECO:0007669"/>
    <property type="project" value="UniProtKB-UniRule"/>
</dbReference>
<name>A0A150KG79_HEYCO</name>
<dbReference type="PANTHER" id="PTHR34984:SF1">
    <property type="entry name" value="CARBON STORAGE REGULATOR"/>
    <property type="match status" value="1"/>
</dbReference>
<reference evidence="6 7" key="1">
    <citation type="submission" date="2016-01" db="EMBL/GenBank/DDBJ databases">
        <title>Genome Sequences of Twelve Sporeforming Bacillus Species Isolated from Foods.</title>
        <authorList>
            <person name="Berendsen E.M."/>
            <person name="Wells-Bennik M.H."/>
            <person name="Krawcyk A.O."/>
            <person name="De Jong A."/>
            <person name="Holsappel S."/>
            <person name="Eijlander R.T."/>
            <person name="Kuipers O.P."/>
        </authorList>
    </citation>
    <scope>NUCLEOTIDE SEQUENCE [LARGE SCALE GENOMIC DNA]</scope>
    <source>
        <strain evidence="6 7">B4099</strain>
    </source>
</reference>